<dbReference type="SUPFAM" id="SSF49899">
    <property type="entry name" value="Concanavalin A-like lectins/glucanases"/>
    <property type="match status" value="1"/>
</dbReference>
<comment type="caution">
    <text evidence="1">The sequence shown here is derived from an EMBL/GenBank/DDBJ whole genome shotgun (WGS) entry which is preliminary data.</text>
</comment>
<evidence type="ECO:0000313" key="2">
    <source>
        <dbReference type="Proteomes" id="UP001595897"/>
    </source>
</evidence>
<dbReference type="InterPro" id="IPR013320">
    <property type="entry name" value="ConA-like_dom_sf"/>
</dbReference>
<accession>A0ABV9LSB7</accession>
<dbReference type="Proteomes" id="UP001595897">
    <property type="component" value="Unassembled WGS sequence"/>
</dbReference>
<reference evidence="2" key="1">
    <citation type="journal article" date="2019" name="Int. J. Syst. Evol. Microbiol.">
        <title>The Global Catalogue of Microorganisms (GCM) 10K type strain sequencing project: providing services to taxonomists for standard genome sequencing and annotation.</title>
        <authorList>
            <consortium name="The Broad Institute Genomics Platform"/>
            <consortium name="The Broad Institute Genome Sequencing Center for Infectious Disease"/>
            <person name="Wu L."/>
            <person name="Ma J."/>
        </authorList>
    </citation>
    <scope>NUCLEOTIDE SEQUENCE [LARGE SCALE GENOMIC DNA]</scope>
    <source>
        <strain evidence="2">KACC 12507</strain>
    </source>
</reference>
<proteinExistence type="predicted"/>
<dbReference type="RefSeq" id="WP_382406149.1">
    <property type="nucleotide sequence ID" value="NZ_JBHSGU010000002.1"/>
</dbReference>
<evidence type="ECO:0000313" key="1">
    <source>
        <dbReference type="EMBL" id="MFC4699401.1"/>
    </source>
</evidence>
<dbReference type="EMBL" id="JBHSGU010000002">
    <property type="protein sequence ID" value="MFC4699401.1"/>
    <property type="molecule type" value="Genomic_DNA"/>
</dbReference>
<organism evidence="1 2">
    <name type="scientific">Glaciecola siphonariae</name>
    <dbReference type="NCBI Taxonomy" id="521012"/>
    <lineage>
        <taxon>Bacteria</taxon>
        <taxon>Pseudomonadati</taxon>
        <taxon>Pseudomonadota</taxon>
        <taxon>Gammaproteobacteria</taxon>
        <taxon>Alteromonadales</taxon>
        <taxon>Alteromonadaceae</taxon>
        <taxon>Glaciecola</taxon>
    </lineage>
</organism>
<keyword evidence="2" id="KW-1185">Reference proteome</keyword>
<name>A0ABV9LSB7_9ALTE</name>
<sequence length="892" mass="97317">MSVKEFIRFDGVDDRIDFPAYTMPTSGVWFVEFSFVPSDLQKRYESMLYLNLNTLRISSNYDFAGDKGYISFSARSTSPVDENVNMNSFNLPSIQAGKLCSARLEFNLDTGVMSLTVDGVFATSETFDRPEDLRGLEFPVGKADFGRGFNISDRFFASDLKHININNQHVYDANDSRNTDTLLFDSVGGQHATLVNEPTYVDYQDAWYLEATSNNQYISISNGVDILTDVGDYLELTIQPNADADILLTGVDTNSFVVSFPANNSSRLLVRANGTANTINNSVSADDILITIRLEKKSSTVLSVSSTELQMSQDVTFADLSSLKLNRIFNVSFGYTGKFYKLVNYNQGAIQNRYNPTLSNGTGLILEDEIGGNDGTLVNFPTDNSQWVYSPVEVPDTPSTPTSSGLTATVGGAISSVLRPAISSVIQNAIGGSVSAVAQAVRRYFTSFNQNAQSHITLSSPIELDGDFEIEVLIYTPNVIDAQMVLGNSGGTNNCIFIANGDVHSRDTTGSTLVTSSPEILPNKLTKIKAVKTNGNIEVFINDTSGASGSFGSLILNRVGIRQATFFPFKGIIADLKIWKGGDRNTGMLVLDMPIDKQYENLGLVENKSAVLTTVPTNFFSSTSQSTSLAISGTANSISISADGTENYPRVAYDGVLEAGKTYLITATVDLRQTGNRVFFTGSKPSTQDLRFKFHNVGTIETKTEIIRANQTELLVFIDENIADTEPNTAALVTNVSIKEIPALTPIGTFNNITLADSQEYTQDSDGNWLGTTNYWDEDNVVSQGLETEKDVPIKGTYRIKTPDSDISLVEVPNGMPDMNSSYKFEVTIIENNGGSFSVSDTISGVAENGFTGKFEKVFIPAFYPTIKLKRQAPPVDIQFKGVSVRDYLEVN</sequence>
<protein>
    <submittedName>
        <fullName evidence="1">Uncharacterized protein</fullName>
    </submittedName>
</protein>
<gene>
    <name evidence="1" type="ORF">ACFO4O_04410</name>
</gene>